<dbReference type="InterPro" id="IPR036640">
    <property type="entry name" value="ABC1_TM_sf"/>
</dbReference>
<evidence type="ECO:0000259" key="9">
    <source>
        <dbReference type="PROSITE" id="PS50929"/>
    </source>
</evidence>
<comment type="caution">
    <text evidence="10">The sequence shown here is derived from an EMBL/GenBank/DDBJ whole genome shotgun (WGS) entry which is preliminary data.</text>
</comment>
<dbReference type="AlphaFoldDB" id="A0A401ZYP1"/>
<accession>A0A401ZYP1</accession>
<dbReference type="InterPro" id="IPR039421">
    <property type="entry name" value="Type_1_exporter"/>
</dbReference>
<evidence type="ECO:0000256" key="6">
    <source>
        <dbReference type="ARBA" id="ARBA00023136"/>
    </source>
</evidence>
<feature type="transmembrane region" description="Helical" evidence="7">
    <location>
        <begin position="16"/>
        <end position="35"/>
    </location>
</feature>
<evidence type="ECO:0000256" key="1">
    <source>
        <dbReference type="ARBA" id="ARBA00004651"/>
    </source>
</evidence>
<feature type="transmembrane region" description="Helical" evidence="7">
    <location>
        <begin position="198"/>
        <end position="218"/>
    </location>
</feature>
<feature type="transmembrane region" description="Helical" evidence="7">
    <location>
        <begin position="157"/>
        <end position="177"/>
    </location>
</feature>
<evidence type="ECO:0000313" key="11">
    <source>
        <dbReference type="Proteomes" id="UP000287352"/>
    </source>
</evidence>
<dbReference type="PANTHER" id="PTHR24221">
    <property type="entry name" value="ATP-BINDING CASSETTE SUB-FAMILY B"/>
    <property type="match status" value="1"/>
</dbReference>
<gene>
    <name evidence="10" type="ORF">KTT_18280</name>
</gene>
<feature type="transmembrane region" description="Helical" evidence="7">
    <location>
        <begin position="268"/>
        <end position="286"/>
    </location>
</feature>
<dbReference type="GO" id="GO:0140359">
    <property type="term" value="F:ABC-type transporter activity"/>
    <property type="evidence" value="ECO:0007669"/>
    <property type="project" value="InterPro"/>
</dbReference>
<dbReference type="GO" id="GO:0005524">
    <property type="term" value="F:ATP binding"/>
    <property type="evidence" value="ECO:0007669"/>
    <property type="project" value="UniProtKB-KW"/>
</dbReference>
<feature type="transmembrane region" description="Helical" evidence="7">
    <location>
        <begin position="125"/>
        <end position="151"/>
    </location>
</feature>
<dbReference type="InterPro" id="IPR027417">
    <property type="entry name" value="P-loop_NTPase"/>
</dbReference>
<keyword evidence="3" id="KW-0547">Nucleotide-binding</keyword>
<reference evidence="11" key="1">
    <citation type="submission" date="2018-12" db="EMBL/GenBank/DDBJ databases">
        <title>Tengunoibacter tsumagoiensis gen. nov., sp. nov., Dictyobacter kobayashii sp. nov., D. alpinus sp. nov., and D. joshuensis sp. nov. and description of Dictyobacteraceae fam. nov. within the order Ktedonobacterales isolated from Tengu-no-mugimeshi.</title>
        <authorList>
            <person name="Wang C.M."/>
            <person name="Zheng Y."/>
            <person name="Sakai Y."/>
            <person name="Toyoda A."/>
            <person name="Minakuchi Y."/>
            <person name="Abe K."/>
            <person name="Yokota A."/>
            <person name="Yabe S."/>
        </authorList>
    </citation>
    <scope>NUCLEOTIDE SEQUENCE [LARGE SCALE GENOMIC DNA]</scope>
    <source>
        <strain evidence="11">Uno3</strain>
    </source>
</reference>
<dbReference type="SUPFAM" id="SSF90123">
    <property type="entry name" value="ABC transporter transmembrane region"/>
    <property type="match status" value="1"/>
</dbReference>
<proteinExistence type="predicted"/>
<dbReference type="Pfam" id="PF00664">
    <property type="entry name" value="ABC_membrane"/>
    <property type="match status" value="1"/>
</dbReference>
<feature type="domain" description="ABC transmembrane type-1" evidence="9">
    <location>
        <begin position="22"/>
        <end position="302"/>
    </location>
</feature>
<evidence type="ECO:0000313" key="10">
    <source>
        <dbReference type="EMBL" id="GCE11969.1"/>
    </source>
</evidence>
<dbReference type="SUPFAM" id="SSF52540">
    <property type="entry name" value="P-loop containing nucleoside triphosphate hydrolases"/>
    <property type="match status" value="1"/>
</dbReference>
<sequence length="595" mass="65682">MNVWRSLWRLITFRRGLYLLDMLLFGGLFYVLPLVPGLIMKQLFDVLDGHATVGLNVWSLIALLVGAELGRISVLFAGTLIDALFTFYATTLLRLNLFTRLLQKPGADALPASAGEALSRFRDDVGAIVGVLPSTIDLVGQIVVTITAFIVLGSIHFFLTLVIFLPMVFVLILVNFLGDFIRKYRRANQKAIGDITGLLGEVFGAVLAIKVANTAQYVTAHFDTLNNKRRKAALNDLFISRGISSINANAANIGVGCLLLLAAQAMNAGTFSVGSFTLFVSYLTWISQVTTISGDFIAQYKQTQVSLERLHELLPQDSADVLVKHRSLYLRGSLPILALPVCTESDALSTLHIRHVSYTYSSSQKGIEDINLTLQRGTFTVITGRLGAGKTTLLRVLQGLLPYDSGQMYWNGQQVKDPASFFIPPHSGYTSQVPRLFSLTLKENLLLGLPEDQVDLASALRLAVLAEDVQHFEKGLDTFVGPRGVKLSGGQVQRAALARMFVRNGSLLIIDDVSSALDVETEQHLWKQLRTQEQVTCLTVSHRRQILSQADHIIVLKDGKIEAEGTLDYLLEHSEEMNKLWHGRLHQEVSQDLQD</sequence>
<dbReference type="GO" id="GO:0016887">
    <property type="term" value="F:ATP hydrolysis activity"/>
    <property type="evidence" value="ECO:0007669"/>
    <property type="project" value="InterPro"/>
</dbReference>
<dbReference type="EMBL" id="BIFR01000001">
    <property type="protein sequence ID" value="GCE11969.1"/>
    <property type="molecule type" value="Genomic_DNA"/>
</dbReference>
<dbReference type="GO" id="GO:0005886">
    <property type="term" value="C:plasma membrane"/>
    <property type="evidence" value="ECO:0007669"/>
    <property type="project" value="UniProtKB-SubCell"/>
</dbReference>
<organism evidence="10 11">
    <name type="scientific">Tengunoibacter tsumagoiensis</name>
    <dbReference type="NCBI Taxonomy" id="2014871"/>
    <lineage>
        <taxon>Bacteria</taxon>
        <taxon>Bacillati</taxon>
        <taxon>Chloroflexota</taxon>
        <taxon>Ktedonobacteria</taxon>
        <taxon>Ktedonobacterales</taxon>
        <taxon>Dictyobacteraceae</taxon>
        <taxon>Tengunoibacter</taxon>
    </lineage>
</organism>
<dbReference type="Proteomes" id="UP000287352">
    <property type="component" value="Unassembled WGS sequence"/>
</dbReference>
<feature type="transmembrane region" description="Helical" evidence="7">
    <location>
        <begin position="72"/>
        <end position="95"/>
    </location>
</feature>
<dbReference type="RefSeq" id="WP_126579637.1">
    <property type="nucleotide sequence ID" value="NZ_BIFR01000001.1"/>
</dbReference>
<dbReference type="InterPro" id="IPR003593">
    <property type="entry name" value="AAA+_ATPase"/>
</dbReference>
<evidence type="ECO:0000256" key="5">
    <source>
        <dbReference type="ARBA" id="ARBA00022989"/>
    </source>
</evidence>
<feature type="domain" description="ABC transporter" evidence="8">
    <location>
        <begin position="351"/>
        <end position="583"/>
    </location>
</feature>
<protein>
    <submittedName>
        <fullName evidence="10">HlyB/MsbA family ABC transporter</fullName>
    </submittedName>
</protein>
<evidence type="ECO:0000256" key="2">
    <source>
        <dbReference type="ARBA" id="ARBA00022692"/>
    </source>
</evidence>
<dbReference type="PANTHER" id="PTHR24221:SF423">
    <property type="entry name" value="ABC TRANSPORTER"/>
    <property type="match status" value="1"/>
</dbReference>
<dbReference type="CDD" id="cd07346">
    <property type="entry name" value="ABC_6TM_exporters"/>
    <property type="match status" value="1"/>
</dbReference>
<evidence type="ECO:0000256" key="7">
    <source>
        <dbReference type="SAM" id="Phobius"/>
    </source>
</evidence>
<dbReference type="OrthoDB" id="9769115at2"/>
<dbReference type="Gene3D" id="3.40.50.300">
    <property type="entry name" value="P-loop containing nucleotide triphosphate hydrolases"/>
    <property type="match status" value="1"/>
</dbReference>
<dbReference type="PROSITE" id="PS50893">
    <property type="entry name" value="ABC_TRANSPORTER_2"/>
    <property type="match status" value="1"/>
</dbReference>
<evidence type="ECO:0000256" key="4">
    <source>
        <dbReference type="ARBA" id="ARBA00022840"/>
    </source>
</evidence>
<dbReference type="PROSITE" id="PS50929">
    <property type="entry name" value="ABC_TM1F"/>
    <property type="match status" value="1"/>
</dbReference>
<name>A0A401ZYP1_9CHLR</name>
<keyword evidence="6 7" id="KW-0472">Membrane</keyword>
<keyword evidence="11" id="KW-1185">Reference proteome</keyword>
<keyword evidence="4" id="KW-0067">ATP-binding</keyword>
<dbReference type="SMART" id="SM00382">
    <property type="entry name" value="AAA"/>
    <property type="match status" value="1"/>
</dbReference>
<dbReference type="Gene3D" id="1.20.1560.10">
    <property type="entry name" value="ABC transporter type 1, transmembrane domain"/>
    <property type="match status" value="1"/>
</dbReference>
<evidence type="ECO:0000256" key="3">
    <source>
        <dbReference type="ARBA" id="ARBA00022741"/>
    </source>
</evidence>
<dbReference type="Pfam" id="PF00005">
    <property type="entry name" value="ABC_tran"/>
    <property type="match status" value="1"/>
</dbReference>
<feature type="transmembrane region" description="Helical" evidence="7">
    <location>
        <begin position="238"/>
        <end position="261"/>
    </location>
</feature>
<keyword evidence="5 7" id="KW-1133">Transmembrane helix</keyword>
<dbReference type="InterPro" id="IPR011527">
    <property type="entry name" value="ABC1_TM_dom"/>
</dbReference>
<dbReference type="InterPro" id="IPR003439">
    <property type="entry name" value="ABC_transporter-like_ATP-bd"/>
</dbReference>
<evidence type="ECO:0000259" key="8">
    <source>
        <dbReference type="PROSITE" id="PS50893"/>
    </source>
</evidence>
<keyword evidence="2 7" id="KW-0812">Transmembrane</keyword>
<comment type="subcellular location">
    <subcellularLocation>
        <location evidence="1">Cell membrane</location>
        <topology evidence="1">Multi-pass membrane protein</topology>
    </subcellularLocation>
</comment>